<sequence>MTFRFKPDRTGLARFRSALLDGVIAGTEKMLALANEDVPLNEGTLLRSGVASFDESILSGCVSYNTPYARRLHEHPEYRFQNGRKGKWLEDVANQKQGEIVKTAQQAIKGRVGT</sequence>
<organism evidence="1 2">
    <name type="scientific">Laceyella tengchongensis</name>
    <dbReference type="NCBI Taxonomy" id="574699"/>
    <lineage>
        <taxon>Bacteria</taxon>
        <taxon>Bacillati</taxon>
        <taxon>Bacillota</taxon>
        <taxon>Bacilli</taxon>
        <taxon>Bacillales</taxon>
        <taxon>Thermoactinomycetaceae</taxon>
        <taxon>Laceyella</taxon>
    </lineage>
</organism>
<proteinExistence type="predicted"/>
<gene>
    <name evidence="1" type="ORF">SAMN06265361_10518</name>
</gene>
<protein>
    <recommendedName>
        <fullName evidence="3">Minor capsid protein</fullName>
    </recommendedName>
</protein>
<name>A0AA45WQF6_9BACL</name>
<keyword evidence="2" id="KW-1185">Reference proteome</keyword>
<evidence type="ECO:0008006" key="3">
    <source>
        <dbReference type="Google" id="ProtNLM"/>
    </source>
</evidence>
<evidence type="ECO:0000313" key="1">
    <source>
        <dbReference type="EMBL" id="SMP25109.1"/>
    </source>
</evidence>
<reference evidence="1" key="1">
    <citation type="submission" date="2017-05" db="EMBL/GenBank/DDBJ databases">
        <authorList>
            <person name="Varghese N."/>
            <person name="Submissions S."/>
        </authorList>
    </citation>
    <scope>NUCLEOTIDE SEQUENCE</scope>
    <source>
        <strain evidence="1">DSM 45262</strain>
    </source>
</reference>
<evidence type="ECO:0000313" key="2">
    <source>
        <dbReference type="Proteomes" id="UP001157946"/>
    </source>
</evidence>
<dbReference type="EMBL" id="FXTU01000005">
    <property type="protein sequence ID" value="SMP25109.1"/>
    <property type="molecule type" value="Genomic_DNA"/>
</dbReference>
<dbReference type="AlphaFoldDB" id="A0AA45WQF6"/>
<accession>A0AA45WQF6</accession>
<dbReference type="Proteomes" id="UP001157946">
    <property type="component" value="Unassembled WGS sequence"/>
</dbReference>
<comment type="caution">
    <text evidence="1">The sequence shown here is derived from an EMBL/GenBank/DDBJ whole genome shotgun (WGS) entry which is preliminary data.</text>
</comment>
<dbReference type="RefSeq" id="WP_284724440.1">
    <property type="nucleotide sequence ID" value="NZ_FXTU01000005.1"/>
</dbReference>